<feature type="region of interest" description="Disordered" evidence="7">
    <location>
        <begin position="313"/>
        <end position="340"/>
    </location>
</feature>
<evidence type="ECO:0000256" key="3">
    <source>
        <dbReference type="ARBA" id="ARBA00022989"/>
    </source>
</evidence>
<comment type="caution">
    <text evidence="8">The sequence shown here is derived from an EMBL/GenBank/DDBJ whole genome shotgun (WGS) entry which is preliminary data.</text>
</comment>
<sequence length="340" mass="36084">MEITDSAFILFAAFAGLILLFIFLYFVPVNLWITAIFANVRVSIGELIGMRIRKVPPSVIVNSLITATKAGLDLTTNELETHYLAGGNVPNVIRALISADKANIKLSFKQATAIDLAGRDVFEAVQISVNPKVINTPNVAAVAADGIQLIAKARVTVRANIAQLVGGAGEDTILARVGEGIVTSIGSAQNHKSVLENPDKISKLVLERGLDAGTAFEILSIDIADIDVGTNIGAKLQIDQASADLKVAEAKAEERRAMAVALEQEMKAKAVEMRAKVIEAEAEVPKAISDAFRAGKLGVMDYYRMENIKSDTDMRSSIAGTDTGSSSTESGKSTKGGEKK</sequence>
<evidence type="ECO:0000256" key="7">
    <source>
        <dbReference type="SAM" id="MobiDB-lite"/>
    </source>
</evidence>
<evidence type="ECO:0000256" key="2">
    <source>
        <dbReference type="ARBA" id="ARBA00022692"/>
    </source>
</evidence>
<comment type="caution">
    <text evidence="5">Lacks conserved residue(s) required for the propagation of feature annotation.</text>
</comment>
<evidence type="ECO:0000256" key="5">
    <source>
        <dbReference type="HAMAP-Rule" id="MF_01562"/>
    </source>
</evidence>
<dbReference type="HAMAP" id="MF_01562">
    <property type="entry name" value="FloA"/>
    <property type="match status" value="1"/>
</dbReference>
<evidence type="ECO:0000313" key="9">
    <source>
        <dbReference type="Proteomes" id="UP001597414"/>
    </source>
</evidence>
<dbReference type="InterPro" id="IPR022853">
    <property type="entry name" value="FloA"/>
</dbReference>
<comment type="similarity">
    <text evidence="5">Belongs to the flotillin-like FloA family.</text>
</comment>
<dbReference type="RefSeq" id="WP_380804199.1">
    <property type="nucleotide sequence ID" value="NZ_JBHUIV010000020.1"/>
</dbReference>
<evidence type="ECO:0000256" key="1">
    <source>
        <dbReference type="ARBA" id="ARBA00022475"/>
    </source>
</evidence>
<feature type="compositionally biased region" description="Low complexity" evidence="7">
    <location>
        <begin position="320"/>
        <end position="333"/>
    </location>
</feature>
<keyword evidence="6" id="KW-0175">Coiled coil</keyword>
<proteinExistence type="inferred from homology"/>
<keyword evidence="1 5" id="KW-1003">Cell membrane</keyword>
<keyword evidence="4 5" id="KW-0472">Membrane</keyword>
<comment type="subcellular location">
    <subcellularLocation>
        <location evidence="5">Cell membrane</location>
        <topology evidence="5">Single-pass membrane protein</topology>
    </subcellularLocation>
    <subcellularLocation>
        <location evidence="5">Membrane raft</location>
        <topology evidence="5">Single-pass membrane protein</topology>
    </subcellularLocation>
</comment>
<feature type="transmembrane region" description="Helical" evidence="5">
    <location>
        <begin position="7"/>
        <end position="26"/>
    </location>
</feature>
<keyword evidence="3 5" id="KW-1133">Transmembrane helix</keyword>
<dbReference type="NCBIfam" id="NF010186">
    <property type="entry name" value="PRK13665.1"/>
    <property type="match status" value="1"/>
</dbReference>
<evidence type="ECO:0000256" key="4">
    <source>
        <dbReference type="ARBA" id="ARBA00023136"/>
    </source>
</evidence>
<organism evidence="8 9">
    <name type="scientific">Shivajiella indica</name>
    <dbReference type="NCBI Taxonomy" id="872115"/>
    <lineage>
        <taxon>Bacteria</taxon>
        <taxon>Pseudomonadati</taxon>
        <taxon>Bacteroidota</taxon>
        <taxon>Cytophagia</taxon>
        <taxon>Cytophagales</taxon>
        <taxon>Cyclobacteriaceae</taxon>
        <taxon>Shivajiella</taxon>
    </lineage>
</organism>
<evidence type="ECO:0000256" key="6">
    <source>
        <dbReference type="SAM" id="Coils"/>
    </source>
</evidence>
<dbReference type="Pfam" id="PF12127">
    <property type="entry name" value="FloA"/>
    <property type="match status" value="1"/>
</dbReference>
<feature type="coiled-coil region" evidence="6">
    <location>
        <begin position="238"/>
        <end position="283"/>
    </location>
</feature>
<name>A0ABW5BBA8_9BACT</name>
<comment type="function">
    <text evidence="5">Found in functional membrane microdomains (FMM) that may be equivalent to eukaryotic membrane rafts FMMs are highly dynamic and increase in number as cells age. Flotillins are thought to be important factors in membrane fluidity.</text>
</comment>
<gene>
    <name evidence="5 8" type="primary">floA</name>
    <name evidence="8" type="ORF">ACFSKV_14470</name>
</gene>
<dbReference type="EMBL" id="JBHUIV010000020">
    <property type="protein sequence ID" value="MFD2202779.1"/>
    <property type="molecule type" value="Genomic_DNA"/>
</dbReference>
<comment type="subunit">
    <text evidence="5">Homooligomerizes.</text>
</comment>
<accession>A0ABW5BBA8</accession>
<keyword evidence="9" id="KW-1185">Reference proteome</keyword>
<reference evidence="9" key="1">
    <citation type="journal article" date="2019" name="Int. J. Syst. Evol. Microbiol.">
        <title>The Global Catalogue of Microorganisms (GCM) 10K type strain sequencing project: providing services to taxonomists for standard genome sequencing and annotation.</title>
        <authorList>
            <consortium name="The Broad Institute Genomics Platform"/>
            <consortium name="The Broad Institute Genome Sequencing Center for Infectious Disease"/>
            <person name="Wu L."/>
            <person name="Ma J."/>
        </authorList>
    </citation>
    <scope>NUCLEOTIDE SEQUENCE [LARGE SCALE GENOMIC DNA]</scope>
    <source>
        <strain evidence="9">KCTC 19812</strain>
    </source>
</reference>
<evidence type="ECO:0000313" key="8">
    <source>
        <dbReference type="EMBL" id="MFD2202779.1"/>
    </source>
</evidence>
<dbReference type="Proteomes" id="UP001597414">
    <property type="component" value="Unassembled WGS sequence"/>
</dbReference>
<protein>
    <recommendedName>
        <fullName evidence="5">Flotillin-like protein FloA</fullName>
    </recommendedName>
</protein>
<keyword evidence="2 5" id="KW-0812">Transmembrane</keyword>